<protein>
    <submittedName>
        <fullName evidence="3">(pine wood nematode) hypothetical protein</fullName>
    </submittedName>
</protein>
<feature type="region of interest" description="Disordered" evidence="2">
    <location>
        <begin position="479"/>
        <end position="501"/>
    </location>
</feature>
<dbReference type="Gene3D" id="1.20.58.1540">
    <property type="entry name" value="Actin interacting protein 3, C-terminal domain"/>
    <property type="match status" value="1"/>
</dbReference>
<proteinExistence type="predicted"/>
<dbReference type="Proteomes" id="UP000095284">
    <property type="component" value="Unplaced"/>
</dbReference>
<feature type="compositionally biased region" description="Low complexity" evidence="2">
    <location>
        <begin position="104"/>
        <end position="115"/>
    </location>
</feature>
<dbReference type="SMR" id="A0A1I7RZX7"/>
<dbReference type="InterPro" id="IPR051825">
    <property type="entry name" value="SRCIN1"/>
</dbReference>
<dbReference type="eggNOG" id="ENOG502QUBF">
    <property type="taxonomic scope" value="Eukaryota"/>
</dbReference>
<feature type="region of interest" description="Disordered" evidence="2">
    <location>
        <begin position="104"/>
        <end position="124"/>
    </location>
</feature>
<feature type="region of interest" description="Disordered" evidence="2">
    <location>
        <begin position="530"/>
        <end position="551"/>
    </location>
</feature>
<dbReference type="GO" id="GO:0005737">
    <property type="term" value="C:cytoplasm"/>
    <property type="evidence" value="ECO:0007669"/>
    <property type="project" value="TreeGrafter"/>
</dbReference>
<keyword evidence="6" id="KW-1185">Reference proteome</keyword>
<evidence type="ECO:0000313" key="4">
    <source>
        <dbReference type="EMBL" id="CAG9109162.1"/>
    </source>
</evidence>
<dbReference type="PANTHER" id="PTHR22741:SF10">
    <property type="entry name" value="COILED-COIL DOMAIN-CONTAINING PROTEIN CG32809"/>
    <property type="match status" value="1"/>
</dbReference>
<evidence type="ECO:0000313" key="7">
    <source>
        <dbReference type="WBParaSite" id="BXY_0630000.1"/>
    </source>
</evidence>
<feature type="compositionally biased region" description="Polar residues" evidence="2">
    <location>
        <begin position="158"/>
        <end position="175"/>
    </location>
</feature>
<feature type="region of interest" description="Disordered" evidence="2">
    <location>
        <begin position="926"/>
        <end position="992"/>
    </location>
</feature>
<name>A0A1I7RZX7_BURXY</name>
<dbReference type="OrthoDB" id="6022652at2759"/>
<evidence type="ECO:0000313" key="6">
    <source>
        <dbReference type="Proteomes" id="UP000659654"/>
    </source>
</evidence>
<dbReference type="EMBL" id="CAJFDI010000003">
    <property type="protein sequence ID" value="CAD5222114.1"/>
    <property type="molecule type" value="Genomic_DNA"/>
</dbReference>
<dbReference type="AlphaFoldDB" id="A0A1I7RZX7"/>
<feature type="region of interest" description="Disordered" evidence="2">
    <location>
        <begin position="818"/>
        <end position="899"/>
    </location>
</feature>
<dbReference type="PANTHER" id="PTHR22741">
    <property type="entry name" value="P140CAP/SNIP-RELATED"/>
    <property type="match status" value="1"/>
</dbReference>
<evidence type="ECO:0000313" key="3">
    <source>
        <dbReference type="EMBL" id="CAD5222114.1"/>
    </source>
</evidence>
<organism evidence="5 7">
    <name type="scientific">Bursaphelenchus xylophilus</name>
    <name type="common">Pinewood nematode worm</name>
    <name type="synonym">Aphelenchoides xylophilus</name>
    <dbReference type="NCBI Taxonomy" id="6326"/>
    <lineage>
        <taxon>Eukaryota</taxon>
        <taxon>Metazoa</taxon>
        <taxon>Ecdysozoa</taxon>
        <taxon>Nematoda</taxon>
        <taxon>Chromadorea</taxon>
        <taxon>Rhabditida</taxon>
        <taxon>Tylenchina</taxon>
        <taxon>Tylenchomorpha</taxon>
        <taxon>Aphelenchoidea</taxon>
        <taxon>Aphelenchoididae</taxon>
        <taxon>Bursaphelenchus</taxon>
    </lineage>
</organism>
<accession>A0A1I7RZX7</accession>
<feature type="region of interest" description="Disordered" evidence="2">
    <location>
        <begin position="16"/>
        <end position="51"/>
    </location>
</feature>
<dbReference type="Proteomes" id="UP000659654">
    <property type="component" value="Unassembled WGS sequence"/>
</dbReference>
<evidence type="ECO:0000313" key="5">
    <source>
        <dbReference type="Proteomes" id="UP000095284"/>
    </source>
</evidence>
<evidence type="ECO:0000256" key="2">
    <source>
        <dbReference type="SAM" id="MobiDB-lite"/>
    </source>
</evidence>
<sequence length="1006" mass="112610">MPILKWKPKIQFGIRRVDSTSRKNQEATKIPLPIQNSKSQDPPSDPILPNPNGINSTMNNTNYFTNRDHSPTPYLDQNINVPKGHIANGNVNRNGESFGRQNINNNGYGQNNGYGHSNRSSILHRNEGDQGFHYLQFDRLNNNRSKSPRNVRFEDGVGSSSVPATPNSQRRQPQTYQNANANRALTATVTSSPPHALPPAYNPNRSTPQPIPMNIVGAETLSGHISDSGISRHSEYVQRQPSPLTVNGRSNGYHSDYGALPGKRTPILGRDNGHLSDDMSKEYVPPRPPRQQYGSYAQNSASERAQQIINTVNANPKNRANAILQQLRSDDGALSESDMSTNEFPYQRLPIPPQRNSSSNVLNPKGVVYLEFNKEVKRSALPMKIYSLEQIKSLFLRSFPALNLQFLNQEHVKIYISDRNSTGDNVLFYELEDLNDIRDQCVLKIHQNQATRNGPAPVRFTDALPTDYISEPEMLDDRSGRYASYRGPNRPSSVVPSDQARYPIYGSIQNGGRKSSNMLSSSHYEPYYDPYYSDSSQGPRSGSATPVIDKETRYRVENMEKQLSDLSNMVRHALHKDQSEDMVDIGRRLMEMRSDATRLTKSNRPVEKSPPFNSSNLKAIQRNAANLQSGLAELKESLRMDALARSDILRDTFSRLNHRITLFAAQKEREIADFKAQAGPSQEDSVLEGQKDEHIRSVAQLEETIQNLEDRIEERRVSVLSKNQKLRMNEVEELAAQVNGLDQQTDSLKAEFQNLEEDVNRHLNKYRDEIAKDMEFLRREPINLENFQRRCAALQNMLQTMRKLALVQDPAMYDRNKAALNGGPKFSVSNGNGNNGHNRQDLPPLPNPNRIPSPKPSRLNIPPPPPPPSTSIPPIPQSPRQNINPPKPAPLPPSITSSTNSANVLDSILDELNHTANSLPNIDQVKANGQVEGSPPKSPVKSPQKKQQFRIAENNGGTGGNKQNGVPEKASAVDQRRRVDNVGSRIQTRPMVPTSVQRTIILPKNT</sequence>
<feature type="compositionally biased region" description="Basic and acidic residues" evidence="2">
    <location>
        <begin position="16"/>
        <end position="26"/>
    </location>
</feature>
<reference evidence="7" key="1">
    <citation type="submission" date="2016-11" db="UniProtKB">
        <authorList>
            <consortium name="WormBaseParasite"/>
        </authorList>
    </citation>
    <scope>IDENTIFICATION</scope>
</reference>
<gene>
    <name evidence="3" type="ORF">BXYJ_LOCUS7082</name>
</gene>
<dbReference type="Proteomes" id="UP000582659">
    <property type="component" value="Unassembled WGS sequence"/>
</dbReference>
<keyword evidence="1" id="KW-0175">Coiled coil</keyword>
<reference evidence="4" key="2">
    <citation type="submission" date="2020-08" db="EMBL/GenBank/DDBJ databases">
        <authorList>
            <person name="Kikuchi T."/>
        </authorList>
    </citation>
    <scope>NUCLEOTIDE SEQUENCE</scope>
    <source>
        <strain evidence="3">Ka4C1</strain>
    </source>
</reference>
<feature type="region of interest" description="Disordered" evidence="2">
    <location>
        <begin position="139"/>
        <end position="175"/>
    </location>
</feature>
<dbReference type="EMBL" id="CAJFCV020000003">
    <property type="protein sequence ID" value="CAG9109162.1"/>
    <property type="molecule type" value="Genomic_DNA"/>
</dbReference>
<feature type="coiled-coil region" evidence="1">
    <location>
        <begin position="691"/>
        <end position="804"/>
    </location>
</feature>
<evidence type="ECO:0000256" key="1">
    <source>
        <dbReference type="SAM" id="Coils"/>
    </source>
</evidence>
<feature type="compositionally biased region" description="Pro residues" evidence="2">
    <location>
        <begin position="843"/>
        <end position="877"/>
    </location>
</feature>
<dbReference type="WBParaSite" id="BXY_0630000.1">
    <property type="protein sequence ID" value="BXY_0630000.1"/>
    <property type="gene ID" value="BXY_0630000"/>
</dbReference>
<feature type="region of interest" description="Disordered" evidence="2">
    <location>
        <begin position="189"/>
        <end position="211"/>
    </location>
</feature>